<dbReference type="Proteomes" id="UP000886998">
    <property type="component" value="Unassembled WGS sequence"/>
</dbReference>
<organism evidence="1 2">
    <name type="scientific">Trichonephila inaurata madagascariensis</name>
    <dbReference type="NCBI Taxonomy" id="2747483"/>
    <lineage>
        <taxon>Eukaryota</taxon>
        <taxon>Metazoa</taxon>
        <taxon>Ecdysozoa</taxon>
        <taxon>Arthropoda</taxon>
        <taxon>Chelicerata</taxon>
        <taxon>Arachnida</taxon>
        <taxon>Araneae</taxon>
        <taxon>Araneomorphae</taxon>
        <taxon>Entelegynae</taxon>
        <taxon>Araneoidea</taxon>
        <taxon>Nephilidae</taxon>
        <taxon>Trichonephila</taxon>
        <taxon>Trichonephila inaurata</taxon>
    </lineage>
</organism>
<name>A0A8X6XTR2_9ARAC</name>
<gene>
    <name evidence="1" type="primary">AVEN_53956_1</name>
    <name evidence="1" type="ORF">TNIN_444311</name>
</gene>
<comment type="caution">
    <text evidence="1">The sequence shown here is derived from an EMBL/GenBank/DDBJ whole genome shotgun (WGS) entry which is preliminary data.</text>
</comment>
<dbReference type="EMBL" id="BMAV01011504">
    <property type="protein sequence ID" value="GFY57416.1"/>
    <property type="molecule type" value="Genomic_DNA"/>
</dbReference>
<sequence>MVYTDETNKVYKVTVEDLSLWLPYVRFKNSAAAKFNELRLSDKAVKINWNQHGVVKSNIFYKNSSGSYSLQATSEEVLSLYVIPQYTERYENAKHNNMLFDLLDMTECCLMINNVRVPTVSYMMD</sequence>
<accession>A0A8X6XTR2</accession>
<evidence type="ECO:0000313" key="2">
    <source>
        <dbReference type="Proteomes" id="UP000886998"/>
    </source>
</evidence>
<reference evidence="1" key="1">
    <citation type="submission" date="2020-08" db="EMBL/GenBank/DDBJ databases">
        <title>Multicomponent nature underlies the extraordinary mechanical properties of spider dragline silk.</title>
        <authorList>
            <person name="Kono N."/>
            <person name="Nakamura H."/>
            <person name="Mori M."/>
            <person name="Yoshida Y."/>
            <person name="Ohtoshi R."/>
            <person name="Malay A.D."/>
            <person name="Moran D.A.P."/>
            <person name="Tomita M."/>
            <person name="Numata K."/>
            <person name="Arakawa K."/>
        </authorList>
    </citation>
    <scope>NUCLEOTIDE SEQUENCE</scope>
</reference>
<keyword evidence="2" id="KW-1185">Reference proteome</keyword>
<dbReference type="AlphaFoldDB" id="A0A8X6XTR2"/>
<protein>
    <submittedName>
        <fullName evidence="1">Uncharacterized protein</fullName>
    </submittedName>
</protein>
<proteinExistence type="predicted"/>
<dbReference type="OrthoDB" id="6423136at2759"/>
<evidence type="ECO:0000313" key="1">
    <source>
        <dbReference type="EMBL" id="GFY57416.1"/>
    </source>
</evidence>